<name>A0A9W7EI79_9STRA</name>
<keyword evidence="2" id="KW-0378">Hydrolase</keyword>
<organism evidence="4 5">
    <name type="scientific">Triparma laevis f. inornata</name>
    <dbReference type="NCBI Taxonomy" id="1714386"/>
    <lineage>
        <taxon>Eukaryota</taxon>
        <taxon>Sar</taxon>
        <taxon>Stramenopiles</taxon>
        <taxon>Ochrophyta</taxon>
        <taxon>Bolidophyceae</taxon>
        <taxon>Parmales</taxon>
        <taxon>Triparmaceae</taxon>
        <taxon>Triparma</taxon>
    </lineage>
</organism>
<evidence type="ECO:0000313" key="4">
    <source>
        <dbReference type="EMBL" id="GMH77773.1"/>
    </source>
</evidence>
<dbReference type="AlphaFoldDB" id="A0A9W7EI79"/>
<dbReference type="InterPro" id="IPR050738">
    <property type="entry name" value="Sulfatase"/>
</dbReference>
<evidence type="ECO:0000313" key="5">
    <source>
        <dbReference type="Proteomes" id="UP001162640"/>
    </source>
</evidence>
<dbReference type="GO" id="GO:0004065">
    <property type="term" value="F:arylsulfatase activity"/>
    <property type="evidence" value="ECO:0007669"/>
    <property type="project" value="TreeGrafter"/>
</dbReference>
<proteinExistence type="inferred from homology"/>
<protein>
    <recommendedName>
        <fullName evidence="3">Sulfatase N-terminal domain-containing protein</fullName>
    </recommendedName>
</protein>
<dbReference type="Pfam" id="PF00884">
    <property type="entry name" value="Sulfatase"/>
    <property type="match status" value="1"/>
</dbReference>
<dbReference type="InterPro" id="IPR000917">
    <property type="entry name" value="Sulfatase_N"/>
</dbReference>
<feature type="domain" description="Sulfatase N-terminal" evidence="3">
    <location>
        <begin position="12"/>
        <end position="307"/>
    </location>
</feature>
<dbReference type="InterPro" id="IPR017850">
    <property type="entry name" value="Alkaline_phosphatase_core_sf"/>
</dbReference>
<dbReference type="EMBL" id="BLQM01000238">
    <property type="protein sequence ID" value="GMH77773.1"/>
    <property type="molecule type" value="Genomic_DNA"/>
</dbReference>
<comment type="caution">
    <text evidence="4">The sequence shown here is derived from an EMBL/GenBank/DDBJ whole genome shotgun (WGS) entry which is preliminary data.</text>
</comment>
<evidence type="ECO:0000256" key="1">
    <source>
        <dbReference type="ARBA" id="ARBA00008779"/>
    </source>
</evidence>
<reference evidence="5" key="1">
    <citation type="journal article" date="2023" name="Commun. Biol.">
        <title>Genome analysis of Parmales, the sister group of diatoms, reveals the evolutionary specialization of diatoms from phago-mixotrophs to photoautotrophs.</title>
        <authorList>
            <person name="Ban H."/>
            <person name="Sato S."/>
            <person name="Yoshikawa S."/>
            <person name="Yamada K."/>
            <person name="Nakamura Y."/>
            <person name="Ichinomiya M."/>
            <person name="Sato N."/>
            <person name="Blanc-Mathieu R."/>
            <person name="Endo H."/>
            <person name="Kuwata A."/>
            <person name="Ogata H."/>
        </authorList>
    </citation>
    <scope>NUCLEOTIDE SEQUENCE [LARGE SCALE GENOMIC DNA]</scope>
</reference>
<dbReference type="SUPFAM" id="SSF53649">
    <property type="entry name" value="Alkaline phosphatase-like"/>
    <property type="match status" value="1"/>
</dbReference>
<evidence type="ECO:0000259" key="3">
    <source>
        <dbReference type="Pfam" id="PF00884"/>
    </source>
</evidence>
<comment type="similarity">
    <text evidence="1">Belongs to the sulfatase family.</text>
</comment>
<accession>A0A9W7EI79</accession>
<dbReference type="Gene3D" id="3.40.720.10">
    <property type="entry name" value="Alkaline Phosphatase, subunit A"/>
    <property type="match status" value="1"/>
</dbReference>
<evidence type="ECO:0000256" key="2">
    <source>
        <dbReference type="ARBA" id="ARBA00022801"/>
    </source>
</evidence>
<dbReference type="PANTHER" id="PTHR42693:SF53">
    <property type="entry name" value="ENDO-4-O-SULFATASE"/>
    <property type="match status" value="1"/>
</dbReference>
<sequence>MLGYNKDVSCSKYPTTLPGVLDLSGYRTSTIGKDHFGFDYDGDDSAVLQGYEDALIYDAENGENNNDDYYTFWRKKNGDAPTIASDHPDEYTIDFNTWRATDYVASEDENDHPTAWTGDKSVEYIKNFDFDGEESMFLKASFHRPHSPYDPPKRLHDKYKNRLGELPARFLCEEGGWDSGNKNRTEMLDDAWKGDCGDELARETRAGYFGSIEFVDENIGKIIAALENKKVLDDVWIVWTSDHGDMQGDHFLWRKGFAYEGSTHVPLVITWPMNSESDSDFVQRGEVINGLVEMRDVAPTIWDIAGVLDGVKDADPLVTGLSMLPLLNGETTSLRDYIDLEHNFVFQPKYHWNGFVSEDGFKYVYDASTGGEQLFDLNEDPYELVDLGGVEVEKVEYWRGKLVEQFKREGRGSLFLTEEGFLIKHRLPLLFSPSYPCYTGYVPFYIPHE</sequence>
<dbReference type="Proteomes" id="UP001162640">
    <property type="component" value="Unassembled WGS sequence"/>
</dbReference>
<gene>
    <name evidence="4" type="ORF">TL16_g07527</name>
</gene>
<dbReference type="PANTHER" id="PTHR42693">
    <property type="entry name" value="ARYLSULFATASE FAMILY MEMBER"/>
    <property type="match status" value="1"/>
</dbReference>